<dbReference type="STRING" id="930992.A0A0D0A2S0"/>
<dbReference type="InterPro" id="IPR046521">
    <property type="entry name" value="DUF6698"/>
</dbReference>
<feature type="non-terminal residue" evidence="1">
    <location>
        <position position="271"/>
    </location>
</feature>
<dbReference type="Proteomes" id="UP000054485">
    <property type="component" value="Unassembled WGS sequence"/>
</dbReference>
<protein>
    <submittedName>
        <fullName evidence="1">Unplaced genomic scaffold CY34scaffold_1109, whole genome shotgun sequence</fullName>
    </submittedName>
</protein>
<proteinExistence type="predicted"/>
<gene>
    <name evidence="1" type="ORF">CY34DRAFT_758636</name>
</gene>
<accession>A0A0D0A2S0</accession>
<reference evidence="2" key="2">
    <citation type="submission" date="2015-01" db="EMBL/GenBank/DDBJ databases">
        <title>Evolutionary Origins and Diversification of the Mycorrhizal Mutualists.</title>
        <authorList>
            <consortium name="DOE Joint Genome Institute"/>
            <consortium name="Mycorrhizal Genomics Consortium"/>
            <person name="Kohler A."/>
            <person name="Kuo A."/>
            <person name="Nagy L.G."/>
            <person name="Floudas D."/>
            <person name="Copeland A."/>
            <person name="Barry K.W."/>
            <person name="Cichocki N."/>
            <person name="Veneault-Fourrey C."/>
            <person name="LaButti K."/>
            <person name="Lindquist E.A."/>
            <person name="Lipzen A."/>
            <person name="Lundell T."/>
            <person name="Morin E."/>
            <person name="Murat C."/>
            <person name="Riley R."/>
            <person name="Ohm R."/>
            <person name="Sun H."/>
            <person name="Tunlid A."/>
            <person name="Henrissat B."/>
            <person name="Grigoriev I.V."/>
            <person name="Hibbett D.S."/>
            <person name="Martin F."/>
        </authorList>
    </citation>
    <scope>NUCLEOTIDE SEQUENCE [LARGE SCALE GENOMIC DNA]</scope>
    <source>
        <strain evidence="2">UH-Slu-Lm8-n1</strain>
    </source>
</reference>
<organism evidence="1 2">
    <name type="scientific">Suillus luteus UH-Slu-Lm8-n1</name>
    <dbReference type="NCBI Taxonomy" id="930992"/>
    <lineage>
        <taxon>Eukaryota</taxon>
        <taxon>Fungi</taxon>
        <taxon>Dikarya</taxon>
        <taxon>Basidiomycota</taxon>
        <taxon>Agaricomycotina</taxon>
        <taxon>Agaricomycetes</taxon>
        <taxon>Agaricomycetidae</taxon>
        <taxon>Boletales</taxon>
        <taxon>Suillineae</taxon>
        <taxon>Suillaceae</taxon>
        <taxon>Suillus</taxon>
    </lineage>
</organism>
<dbReference type="OrthoDB" id="3220614at2759"/>
<dbReference type="InParanoid" id="A0A0D0A2S0"/>
<evidence type="ECO:0000313" key="1">
    <source>
        <dbReference type="EMBL" id="KIK32449.1"/>
    </source>
</evidence>
<dbReference type="HOGENOM" id="CLU_057379_1_0_1"/>
<reference evidence="1 2" key="1">
    <citation type="submission" date="2014-04" db="EMBL/GenBank/DDBJ databases">
        <authorList>
            <consortium name="DOE Joint Genome Institute"/>
            <person name="Kuo A."/>
            <person name="Ruytinx J."/>
            <person name="Rineau F."/>
            <person name="Colpaert J."/>
            <person name="Kohler A."/>
            <person name="Nagy L.G."/>
            <person name="Floudas D."/>
            <person name="Copeland A."/>
            <person name="Barry K.W."/>
            <person name="Cichocki N."/>
            <person name="Veneault-Fourrey C."/>
            <person name="LaButti K."/>
            <person name="Lindquist E.A."/>
            <person name="Lipzen A."/>
            <person name="Lundell T."/>
            <person name="Morin E."/>
            <person name="Murat C."/>
            <person name="Sun H."/>
            <person name="Tunlid A."/>
            <person name="Henrissat B."/>
            <person name="Grigoriev I.V."/>
            <person name="Hibbett D.S."/>
            <person name="Martin F."/>
            <person name="Nordberg H.P."/>
            <person name="Cantor M.N."/>
            <person name="Hua S.X."/>
        </authorList>
    </citation>
    <scope>NUCLEOTIDE SEQUENCE [LARGE SCALE GENOMIC DNA]</scope>
    <source>
        <strain evidence="1 2">UH-Slu-Lm8-n1</strain>
    </source>
</reference>
<keyword evidence="2" id="KW-1185">Reference proteome</keyword>
<evidence type="ECO:0000313" key="2">
    <source>
        <dbReference type="Proteomes" id="UP000054485"/>
    </source>
</evidence>
<name>A0A0D0A2S0_9AGAM</name>
<dbReference type="AlphaFoldDB" id="A0A0D0A2S0"/>
<dbReference type="Pfam" id="PF20414">
    <property type="entry name" value="DUF6698"/>
    <property type="match status" value="1"/>
</dbReference>
<dbReference type="EMBL" id="KN836240">
    <property type="protein sequence ID" value="KIK32449.1"/>
    <property type="molecule type" value="Genomic_DNA"/>
</dbReference>
<sequence length="271" mass="30834">MSPRDQCLHIARWIPCGIDMFCSLRDVFCTANLVRQDEAAQDLSEPEDEAVKKERKEMLSHLTRDVQEHHMNTFQRIVMLAPHLGTLARGNKKQRRELDRILAEMQEIIGQIRSEDASHLKPFIGRYAAADPDDDGLHPPIYSDHSKSRAKMGMNHPQLAGMLCPIKHIQSYQNEPRKYVYNDSKLIKVHAGVWPALSYAGNPPGKDFDPDNVQEGFLQGYLLKRVLKHIYTSPSSALIDDGEKTTVRSGNAKLHNMQKVEVEHIAYAFVQ</sequence>